<evidence type="ECO:0000256" key="8">
    <source>
        <dbReference type="ARBA" id="ARBA00022801"/>
    </source>
</evidence>
<dbReference type="Pfam" id="PF10502">
    <property type="entry name" value="Peptidase_S26"/>
    <property type="match status" value="2"/>
</dbReference>
<dbReference type="InterPro" id="IPR036286">
    <property type="entry name" value="LexA/Signal_pep-like_sf"/>
</dbReference>
<proteinExistence type="inferred from homology"/>
<dbReference type="GO" id="GO:0006627">
    <property type="term" value="P:protein processing involved in protein targeting to mitochondrion"/>
    <property type="evidence" value="ECO:0007669"/>
    <property type="project" value="InterPro"/>
</dbReference>
<keyword evidence="11" id="KW-0472">Membrane</keyword>
<feature type="domain" description="Peptidase S26" evidence="14">
    <location>
        <begin position="158"/>
        <end position="202"/>
    </location>
</feature>
<dbReference type="SUPFAM" id="SSF51306">
    <property type="entry name" value="LexA/Signal peptidase"/>
    <property type="match status" value="1"/>
</dbReference>
<evidence type="ECO:0000256" key="12">
    <source>
        <dbReference type="ARBA" id="ARBA00032718"/>
    </source>
</evidence>
<evidence type="ECO:0000256" key="5">
    <source>
        <dbReference type="ARBA" id="ARBA00022670"/>
    </source>
</evidence>
<dbReference type="Gene3D" id="2.10.109.10">
    <property type="entry name" value="Umud Fragment, subunit A"/>
    <property type="match status" value="1"/>
</dbReference>
<dbReference type="AlphaFoldDB" id="A0A8C0ZA66"/>
<dbReference type="GO" id="GO:0042720">
    <property type="term" value="C:mitochondrial inner membrane peptidase complex"/>
    <property type="evidence" value="ECO:0007669"/>
    <property type="project" value="InterPro"/>
</dbReference>
<evidence type="ECO:0000256" key="2">
    <source>
        <dbReference type="ARBA" id="ARBA00007066"/>
    </source>
</evidence>
<evidence type="ECO:0000256" key="11">
    <source>
        <dbReference type="ARBA" id="ARBA00023136"/>
    </source>
</evidence>
<evidence type="ECO:0000256" key="13">
    <source>
        <dbReference type="PIRSR" id="PIRSR600223-1"/>
    </source>
</evidence>
<comment type="similarity">
    <text evidence="2">Belongs to the peptidase S26 family. IMP2 subfamily.</text>
</comment>
<dbReference type="InterPro" id="IPR019758">
    <property type="entry name" value="Pept_S26A_signal_pept_1_CS"/>
</dbReference>
<sequence>MSHPQAPQNKASNAIMAQAQGLGKKYIKAFLKGFFVAVPVTVTFLDRVACVARVEGASMQPSLNPGGRQASDVVLLNHWSIRNYDVQRGDIVSLVPQFNIEKDKITIEIKQVDLSHQIKLLFMKEIRKNKRSPRNPEQKIIKRVIALEGDIIKTIGYKKKYVKVPHGHIWVEGDHHGHSFDSNAFGPVSLGLLHARATHILWPPHRWQKLEPVLPPERKPLHREQE</sequence>
<evidence type="ECO:0000313" key="15">
    <source>
        <dbReference type="Ensembl" id="ENSCCEP00000005429.1"/>
    </source>
</evidence>
<dbReference type="InterPro" id="IPR019533">
    <property type="entry name" value="Peptidase_S26"/>
</dbReference>
<feature type="active site" evidence="13">
    <location>
        <position position="142"/>
    </location>
</feature>
<dbReference type="PANTHER" id="PTHR46041">
    <property type="entry name" value="MITOCHONDRIAL INNER MEMBRANE PROTEASE SUBUNIT 2"/>
    <property type="match status" value="1"/>
</dbReference>
<keyword evidence="6" id="KW-0812">Transmembrane</keyword>
<keyword evidence="8" id="KW-0378">Hydrolase</keyword>
<evidence type="ECO:0000256" key="3">
    <source>
        <dbReference type="ARBA" id="ARBA00011805"/>
    </source>
</evidence>
<dbReference type="PROSITE" id="PS00761">
    <property type="entry name" value="SPASE_I_3"/>
    <property type="match status" value="1"/>
</dbReference>
<dbReference type="GO" id="GO:0006465">
    <property type="term" value="P:signal peptide processing"/>
    <property type="evidence" value="ECO:0007669"/>
    <property type="project" value="InterPro"/>
</dbReference>
<evidence type="ECO:0000256" key="4">
    <source>
        <dbReference type="ARBA" id="ARBA00013650"/>
    </source>
</evidence>
<reference evidence="15" key="2">
    <citation type="submission" date="2025-09" db="UniProtKB">
        <authorList>
            <consortium name="Ensembl"/>
        </authorList>
    </citation>
    <scope>IDENTIFICATION</scope>
</reference>
<gene>
    <name evidence="15" type="primary">IMMP2L</name>
</gene>
<reference evidence="15" key="1">
    <citation type="submission" date="2025-08" db="UniProtKB">
        <authorList>
            <consortium name="Ensembl"/>
        </authorList>
    </citation>
    <scope>IDENTIFICATION</scope>
</reference>
<evidence type="ECO:0000259" key="14">
    <source>
        <dbReference type="Pfam" id="PF10502"/>
    </source>
</evidence>
<evidence type="ECO:0000256" key="7">
    <source>
        <dbReference type="ARBA" id="ARBA00022792"/>
    </source>
</evidence>
<dbReference type="InterPro" id="IPR000223">
    <property type="entry name" value="Pept_S26A_signal_pept_1"/>
</dbReference>
<dbReference type="PRINTS" id="PR00727">
    <property type="entry name" value="LEADERPTASE"/>
</dbReference>
<comment type="subcellular location">
    <subcellularLocation>
        <location evidence="1">Mitochondrion inner membrane</location>
        <topology evidence="1">Single-pass membrane protein</topology>
    </subcellularLocation>
</comment>
<protein>
    <recommendedName>
        <fullName evidence="4">Mitochondrial inner membrane protease subunit 2</fullName>
    </recommendedName>
    <alternativeName>
        <fullName evidence="12">IMP2-like protein</fullName>
    </alternativeName>
</protein>
<accession>A0A8C0ZA66</accession>
<dbReference type="GO" id="GO:0004252">
    <property type="term" value="F:serine-type endopeptidase activity"/>
    <property type="evidence" value="ECO:0007669"/>
    <property type="project" value="InterPro"/>
</dbReference>
<dbReference type="CDD" id="cd06530">
    <property type="entry name" value="S26_SPase_I"/>
    <property type="match status" value="1"/>
</dbReference>
<dbReference type="FunFam" id="2.10.109.10:FF:000045">
    <property type="entry name" value="Inner mitochondrial membrane peptidase subunit 2"/>
    <property type="match status" value="1"/>
</dbReference>
<keyword evidence="5" id="KW-0645">Protease</keyword>
<dbReference type="PANTHER" id="PTHR46041:SF2">
    <property type="entry name" value="MITOCHONDRIAL INNER MEMBRANE PROTEASE SUBUNIT 2"/>
    <property type="match status" value="1"/>
</dbReference>
<keyword evidence="16" id="KW-1185">Reference proteome</keyword>
<evidence type="ECO:0000256" key="6">
    <source>
        <dbReference type="ARBA" id="ARBA00022692"/>
    </source>
</evidence>
<evidence type="ECO:0000256" key="10">
    <source>
        <dbReference type="ARBA" id="ARBA00023128"/>
    </source>
</evidence>
<name>A0A8C0ZA66_CYACU</name>
<feature type="domain" description="Peptidase S26" evidence="14">
    <location>
        <begin position="29"/>
        <end position="153"/>
    </location>
</feature>
<organism evidence="15 16">
    <name type="scientific">Cyanistes caeruleus</name>
    <name type="common">Eurasian blue tit</name>
    <name type="synonym">Parus caeruleus</name>
    <dbReference type="NCBI Taxonomy" id="156563"/>
    <lineage>
        <taxon>Eukaryota</taxon>
        <taxon>Metazoa</taxon>
        <taxon>Chordata</taxon>
        <taxon>Craniata</taxon>
        <taxon>Vertebrata</taxon>
        <taxon>Euteleostomi</taxon>
        <taxon>Archelosauria</taxon>
        <taxon>Archosauria</taxon>
        <taxon>Dinosauria</taxon>
        <taxon>Saurischia</taxon>
        <taxon>Theropoda</taxon>
        <taxon>Coelurosauria</taxon>
        <taxon>Aves</taxon>
        <taxon>Neognathae</taxon>
        <taxon>Neoaves</taxon>
        <taxon>Telluraves</taxon>
        <taxon>Australaves</taxon>
        <taxon>Passeriformes</taxon>
        <taxon>Paridae</taxon>
        <taxon>Cyanistes</taxon>
    </lineage>
</organism>
<keyword evidence="9" id="KW-1133">Transmembrane helix</keyword>
<keyword evidence="10" id="KW-0496">Mitochondrion</keyword>
<evidence type="ECO:0000256" key="1">
    <source>
        <dbReference type="ARBA" id="ARBA00004434"/>
    </source>
</evidence>
<dbReference type="Proteomes" id="UP000694410">
    <property type="component" value="Unplaced"/>
</dbReference>
<keyword evidence="7" id="KW-0999">Mitochondrion inner membrane</keyword>
<dbReference type="Ensembl" id="ENSCCET00000008983.1">
    <property type="protein sequence ID" value="ENSCCEP00000005429.1"/>
    <property type="gene ID" value="ENSCCEG00000005986.1"/>
</dbReference>
<feature type="active site" evidence="13">
    <location>
        <position position="58"/>
    </location>
</feature>
<evidence type="ECO:0000256" key="9">
    <source>
        <dbReference type="ARBA" id="ARBA00022989"/>
    </source>
</evidence>
<dbReference type="InterPro" id="IPR037730">
    <property type="entry name" value="IMP2"/>
</dbReference>
<evidence type="ECO:0000313" key="16">
    <source>
        <dbReference type="Proteomes" id="UP000694410"/>
    </source>
</evidence>
<comment type="subunit">
    <text evidence="3">Heterodimer of 2 subunits, IMMPL1 and IMMPL2.</text>
</comment>